<dbReference type="SUPFAM" id="SSF56425">
    <property type="entry name" value="Succinate dehydrogenase/fumarate reductase flavoprotein, catalytic domain"/>
    <property type="match status" value="1"/>
</dbReference>
<dbReference type="NCBIfam" id="NF004789">
    <property type="entry name" value="PRK06134.1"/>
    <property type="match status" value="1"/>
</dbReference>
<organism evidence="6">
    <name type="scientific">Mesorhizobium sp. WSM2240</name>
    <dbReference type="NCBI Taxonomy" id="3228851"/>
    <lineage>
        <taxon>Bacteria</taxon>
        <taxon>Pseudomonadati</taxon>
        <taxon>Pseudomonadota</taxon>
        <taxon>Alphaproteobacteria</taxon>
        <taxon>Hyphomicrobiales</taxon>
        <taxon>Phyllobacteriaceae</taxon>
        <taxon>Mesorhizobium</taxon>
    </lineage>
</organism>
<dbReference type="PANTHER" id="PTHR43400:SF10">
    <property type="entry name" value="3-OXOSTEROID 1-DEHYDROGENASE"/>
    <property type="match status" value="1"/>
</dbReference>
<dbReference type="RefSeq" id="WP_353643355.1">
    <property type="nucleotide sequence ID" value="NZ_CP159253.1"/>
</dbReference>
<dbReference type="InterPro" id="IPR050315">
    <property type="entry name" value="FAD-oxidoreductase_2"/>
</dbReference>
<dbReference type="Gene3D" id="3.50.50.60">
    <property type="entry name" value="FAD/NAD(P)-binding domain"/>
    <property type="match status" value="2"/>
</dbReference>
<name>A0AAU8CS17_9HYPH</name>
<dbReference type="GO" id="GO:0008202">
    <property type="term" value="P:steroid metabolic process"/>
    <property type="evidence" value="ECO:0007669"/>
    <property type="project" value="UniProtKB-ARBA"/>
</dbReference>
<evidence type="ECO:0000256" key="2">
    <source>
        <dbReference type="ARBA" id="ARBA00022630"/>
    </source>
</evidence>
<protein>
    <submittedName>
        <fullName evidence="6">FAD-dependent oxidoreductase</fullName>
    </submittedName>
</protein>
<gene>
    <name evidence="6" type="ORF">ABVK50_00255</name>
</gene>
<dbReference type="PANTHER" id="PTHR43400">
    <property type="entry name" value="FUMARATE REDUCTASE"/>
    <property type="match status" value="1"/>
</dbReference>
<dbReference type="InterPro" id="IPR003953">
    <property type="entry name" value="FAD-dep_OxRdtase_2_FAD-bd"/>
</dbReference>
<accession>A0AAU8CS17</accession>
<dbReference type="Pfam" id="PF00890">
    <property type="entry name" value="FAD_binding_2"/>
    <property type="match status" value="1"/>
</dbReference>
<feature type="domain" description="FAD-dependent oxidoreductase 2 FAD-binding" evidence="5">
    <location>
        <begin position="11"/>
        <end position="548"/>
    </location>
</feature>
<evidence type="ECO:0000256" key="4">
    <source>
        <dbReference type="ARBA" id="ARBA00023002"/>
    </source>
</evidence>
<dbReference type="AlphaFoldDB" id="A0AAU8CS17"/>
<evidence type="ECO:0000313" key="6">
    <source>
        <dbReference type="EMBL" id="XCG49114.1"/>
    </source>
</evidence>
<reference evidence="6" key="1">
    <citation type="submission" date="2024-06" db="EMBL/GenBank/DDBJ databases">
        <title>Mesorhizobium karijinii sp. nov., a symbiont of the iconic Swainsona formosa from arid Australia.</title>
        <authorList>
            <person name="Hill Y.J."/>
            <person name="Watkin E.L.J."/>
            <person name="O'Hara G.W."/>
            <person name="Terpolilli J."/>
            <person name="Tye M.L."/>
            <person name="Kohlmeier M.G."/>
        </authorList>
    </citation>
    <scope>NUCLEOTIDE SEQUENCE</scope>
    <source>
        <strain evidence="6">WSM2240</strain>
    </source>
</reference>
<dbReference type="InterPro" id="IPR027477">
    <property type="entry name" value="Succ_DH/fumarate_Rdtase_cat_sf"/>
</dbReference>
<keyword evidence="3" id="KW-0274">FAD</keyword>
<dbReference type="SUPFAM" id="SSF51905">
    <property type="entry name" value="FAD/NAD(P)-binding domain"/>
    <property type="match status" value="1"/>
</dbReference>
<evidence type="ECO:0000259" key="5">
    <source>
        <dbReference type="Pfam" id="PF00890"/>
    </source>
</evidence>
<evidence type="ECO:0000256" key="1">
    <source>
        <dbReference type="ARBA" id="ARBA00001974"/>
    </source>
</evidence>
<comment type="cofactor">
    <cofactor evidence="1">
        <name>FAD</name>
        <dbReference type="ChEBI" id="CHEBI:57692"/>
    </cofactor>
</comment>
<keyword evidence="2" id="KW-0285">Flavoprotein</keyword>
<dbReference type="InterPro" id="IPR036188">
    <property type="entry name" value="FAD/NAD-bd_sf"/>
</dbReference>
<keyword evidence="4" id="KW-0560">Oxidoreductase</keyword>
<proteinExistence type="predicted"/>
<dbReference type="EMBL" id="CP159253">
    <property type="protein sequence ID" value="XCG49114.1"/>
    <property type="molecule type" value="Genomic_DNA"/>
</dbReference>
<sequence length="582" mass="61232">MSTDGAIGVCDVLIVGSGAAGLSTAITAAFHGLKVVVAEKEPVIGGTSAWSGGWLWIPRNPLARRAGIGEDAAEPRRYLASELKNRAADPRIDTFLENGPEMVAFFEKNTAVEFISGNTIPDFHATPGHALGGRSVSAAPYDGRKLGPWINKLRPPLDLISLAGMGVAGGADMAHFLNATRSPRSALYAARRLLRHFRDLAVHGRGMHLVNGNALVARLLRSALDLDVTVLTSTPVVRLIKTDGRVTGAIIRRTGVEEIVTAKAGVVLAAGGFPHDRKRIAKLFEHAPDGSGHYSAALETNTGDGLDMGEAIGADIADDLVNAGAWAPVSLVPLKNGASGHFPHLVERAKPGFIAVDATGHRFVNEADSYHDFISALLQVTPAGAVPVAWLICDHRAQRRYGLGWSKPFPFPIGRYVRNGYLKRAKDLAALARECGIDPDRLAETVAGFNASAIKGTDPQFGRGATSYNRVQGDAGHRPNPSLGALERGPFYAVKILPGSLATFAGLRTDNRARVLSKDGCPIEGLFAAGNDMASIMGGHYPSGGITLGPAMTFGYVIGRTLAGQPVSGPPPSNGGKFSEVL</sequence>
<dbReference type="GO" id="GO:0016491">
    <property type="term" value="F:oxidoreductase activity"/>
    <property type="evidence" value="ECO:0007669"/>
    <property type="project" value="UniProtKB-KW"/>
</dbReference>
<evidence type="ECO:0000256" key="3">
    <source>
        <dbReference type="ARBA" id="ARBA00022827"/>
    </source>
</evidence>